<dbReference type="PANTHER" id="PTHR10927:SF4">
    <property type="entry name" value="RIBOSOME MATURATION PROTEIN SDO1 HOMOLOG"/>
    <property type="match status" value="1"/>
</dbReference>
<feature type="domain" description="Ribosome maturation protein SDO1/SBDS N-terminal" evidence="2">
    <location>
        <begin position="18"/>
        <end position="105"/>
    </location>
</feature>
<dbReference type="InterPro" id="IPR046928">
    <property type="entry name" value="SDO1/SBDS_C"/>
</dbReference>
<dbReference type="InterPro" id="IPR035647">
    <property type="entry name" value="EFG_III/V"/>
</dbReference>
<evidence type="ECO:0000259" key="2">
    <source>
        <dbReference type="Pfam" id="PF01172"/>
    </source>
</evidence>
<dbReference type="Gene3D" id="3.30.70.240">
    <property type="match status" value="1"/>
</dbReference>
<sequence>MPLRSHPPSNGMVSLDDAVLARLERGGSRYEIFVDPELVDNWKEDHSSVELNDLLAVDQVWSDARTGDRPTSEALERVFGSTDLGTCVERILNEGSIQLTTSQRRQMVDEMKKKIVNEIATTATDPRTKLPHPRVRIENALDEVRFNADPFLSVEKQVQDAVDLLKPIIPLQFITIKLAFKVPGKDYGGVSQLLRDSMQKEQWLSDGSWACIVEVPGGMKNEIISRVAKRSSEIEVRELD</sequence>
<dbReference type="InterPro" id="IPR036786">
    <property type="entry name" value="Ribosome_mat_SBDS_N_sf"/>
</dbReference>
<name>A0A2V3HST2_9ARCH</name>
<protein>
    <submittedName>
        <fullName evidence="5">Ribosome assembly factor SBDS</fullName>
    </submittedName>
</protein>
<dbReference type="InterPro" id="IPR018978">
    <property type="entry name" value="SDO1/SBDS_central"/>
</dbReference>
<comment type="caution">
    <text evidence="5">The sequence shown here is derived from an EMBL/GenBank/DDBJ whole genome shotgun (WGS) entry which is preliminary data.</text>
</comment>
<proteinExistence type="inferred from homology"/>
<dbReference type="EMBL" id="PSPG01000004">
    <property type="protein sequence ID" value="PXF21912.1"/>
    <property type="molecule type" value="Genomic_DNA"/>
</dbReference>
<dbReference type="GO" id="GO:0042256">
    <property type="term" value="P:cytosolic ribosome assembly"/>
    <property type="evidence" value="ECO:0007669"/>
    <property type="project" value="InterPro"/>
</dbReference>
<dbReference type="SUPFAM" id="SSF89895">
    <property type="entry name" value="FYSH domain"/>
    <property type="match status" value="1"/>
</dbReference>
<organism evidence="5 6">
    <name type="scientific">Candidatus Thalassarchaeum betae</name>
    <dbReference type="NCBI Taxonomy" id="2599289"/>
    <lineage>
        <taxon>Archaea</taxon>
        <taxon>Methanobacteriati</taxon>
        <taxon>Thermoplasmatota</taxon>
        <taxon>Candidatus Poseidoniia</taxon>
        <taxon>Candidatus Poseidoniales</taxon>
        <taxon>Candidatus Thalassarchaeaceae</taxon>
        <taxon>Candidatus Thalassarchaeum</taxon>
    </lineage>
</organism>
<dbReference type="Proteomes" id="UP000248161">
    <property type="component" value="Unassembled WGS sequence"/>
</dbReference>
<dbReference type="NCBIfam" id="TIGR00291">
    <property type="entry name" value="RNA_SBDS"/>
    <property type="match status" value="1"/>
</dbReference>
<evidence type="ECO:0000256" key="1">
    <source>
        <dbReference type="ARBA" id="ARBA00007433"/>
    </source>
</evidence>
<dbReference type="Pfam" id="PF09377">
    <property type="entry name" value="SBDS_domain_II"/>
    <property type="match status" value="1"/>
</dbReference>
<accession>A0A2V3HST2</accession>
<dbReference type="InterPro" id="IPR039100">
    <property type="entry name" value="Sdo1/SBDS-like"/>
</dbReference>
<dbReference type="InterPro" id="IPR037188">
    <property type="entry name" value="Sdo1/SBDS_central_sf"/>
</dbReference>
<dbReference type="SUPFAM" id="SSF54980">
    <property type="entry name" value="EF-G C-terminal domain-like"/>
    <property type="match status" value="1"/>
</dbReference>
<reference evidence="5 6" key="1">
    <citation type="journal article" date="2015" name="Nat. Commun.">
        <title>Genomic and transcriptomic evidence for scavenging of diverse organic compounds by widespread deep-sea archaea.</title>
        <authorList>
            <person name="Li M."/>
            <person name="Baker B.J."/>
            <person name="Anantharaman K."/>
            <person name="Jain S."/>
            <person name="Breier J.A."/>
            <person name="Dick G.J."/>
        </authorList>
    </citation>
    <scope>NUCLEOTIDE SEQUENCE [LARGE SCALE GENOMIC DNA]</scope>
    <source>
        <strain evidence="5">Cayman_51_deep</strain>
    </source>
</reference>
<dbReference type="AlphaFoldDB" id="A0A2V3HST2"/>
<dbReference type="InterPro" id="IPR019783">
    <property type="entry name" value="SDO1/SBDS_N"/>
</dbReference>
<comment type="similarity">
    <text evidence="1">Belongs to the SDO1/SBDS family.</text>
</comment>
<dbReference type="Pfam" id="PF01172">
    <property type="entry name" value="SBDS_N"/>
    <property type="match status" value="1"/>
</dbReference>
<dbReference type="SUPFAM" id="SSF109728">
    <property type="entry name" value="Hypothetical protein AF0491, middle domain"/>
    <property type="match status" value="1"/>
</dbReference>
<dbReference type="InterPro" id="IPR002140">
    <property type="entry name" value="Sdo1/SBDS"/>
</dbReference>
<feature type="domain" description="Ribosome maturation protein SDO1/SBDS central" evidence="3">
    <location>
        <begin position="113"/>
        <end position="173"/>
    </location>
</feature>
<feature type="domain" description="Ribosome maturation protein SDO1/SBDS C-terminal" evidence="4">
    <location>
        <begin position="176"/>
        <end position="236"/>
    </location>
</feature>
<evidence type="ECO:0000313" key="6">
    <source>
        <dbReference type="Proteomes" id="UP000248161"/>
    </source>
</evidence>
<evidence type="ECO:0000259" key="4">
    <source>
        <dbReference type="Pfam" id="PF20268"/>
    </source>
</evidence>
<dbReference type="PANTHER" id="PTHR10927">
    <property type="entry name" value="RIBOSOME MATURATION PROTEIN SBDS"/>
    <property type="match status" value="1"/>
</dbReference>
<gene>
    <name evidence="5" type="ORF">CXX69_02055</name>
</gene>
<dbReference type="Gene3D" id="1.10.10.900">
    <property type="entry name" value="SBDS protein C-terminal domain, subdomain 1"/>
    <property type="match status" value="1"/>
</dbReference>
<evidence type="ECO:0000259" key="3">
    <source>
        <dbReference type="Pfam" id="PF09377"/>
    </source>
</evidence>
<dbReference type="Pfam" id="PF20268">
    <property type="entry name" value="SBDS_C"/>
    <property type="match status" value="1"/>
</dbReference>
<dbReference type="Gene3D" id="3.30.1250.10">
    <property type="entry name" value="Ribosome maturation protein SBDS, N-terminal domain"/>
    <property type="match status" value="1"/>
</dbReference>
<evidence type="ECO:0000313" key="5">
    <source>
        <dbReference type="EMBL" id="PXF21912.1"/>
    </source>
</evidence>